<dbReference type="GO" id="GO:0030915">
    <property type="term" value="C:Smc5-Smc6 complex"/>
    <property type="evidence" value="ECO:0007669"/>
    <property type="project" value="UniProtKB-UniRule"/>
</dbReference>
<dbReference type="InterPro" id="IPR029225">
    <property type="entry name" value="Nse4_Nse3-bd"/>
</dbReference>
<evidence type="ECO:0000256" key="2">
    <source>
        <dbReference type="ARBA" id="ARBA00008997"/>
    </source>
</evidence>
<dbReference type="GO" id="GO:0006281">
    <property type="term" value="P:DNA repair"/>
    <property type="evidence" value="ECO:0007669"/>
    <property type="project" value="UniProtKB-UniRule"/>
</dbReference>
<evidence type="ECO:0000313" key="12">
    <source>
        <dbReference type="Proteomes" id="UP000886523"/>
    </source>
</evidence>
<evidence type="ECO:0000256" key="5">
    <source>
        <dbReference type="ARBA" id="ARBA00023204"/>
    </source>
</evidence>
<sequence>MTPSAESPNGEDPKGFQLPYDPDMDAAETRKIRKEYRDVLATQAETRANLSAYKFPTCITDLGKVDTIFSGVKRAQEATLDSKAVNNLSEMAALKARAMKHSAGGFDTDDFLLKLVTYMGGRSSDVAASGRGDDHDEDEDGVLDWDKIGYLALRKSRRVMGMNFMFGPLSIEQKTRTPAKRGTNKINKDPKDNVVPDEVNTEEMEKEKNENDTTSNVKQINNLLSDQGQAVNYFRFIINPDSFEQSVENMFYFSFLIRDGLAAWDFTWRKFQLSHTPLLGASEAPTEQDYQENLQRKQAVLEFDYATWERAIEVFDIRKPIIPTRPPIPDDKKFPKFGKPRYSQSHQSDPDEDGENDEEPEDDILEDD</sequence>
<comment type="subunit">
    <text evidence="7">Component of the SMC5-SMC6 complex.</text>
</comment>
<dbReference type="PANTHER" id="PTHR16140">
    <property type="entry name" value="NON-STRUCTURAL MAINTENANCE OF CHROMOSOMES ELEMENT 4"/>
    <property type="match status" value="1"/>
</dbReference>
<evidence type="ECO:0000313" key="11">
    <source>
        <dbReference type="EMBL" id="KAF9518099.1"/>
    </source>
</evidence>
<accession>A0A9P6B5X1</accession>
<keyword evidence="12" id="KW-1185">Reference proteome</keyword>
<feature type="domain" description="Nse4/EID protein Nse3/MAGE-binding" evidence="10">
    <location>
        <begin position="81"/>
        <end position="140"/>
    </location>
</feature>
<comment type="function">
    <text evidence="7">Component of the SMC5-SMC6 complex, that promotes sister chromatid alignment after DNA damage and facilitates double-stranded DNA breaks (DSBs) repair via homologous recombination between sister chromatids.</text>
</comment>
<dbReference type="Pfam" id="PF08743">
    <property type="entry name" value="Nse4_C"/>
    <property type="match status" value="1"/>
</dbReference>
<evidence type="ECO:0000259" key="10">
    <source>
        <dbReference type="Pfam" id="PF15412"/>
    </source>
</evidence>
<evidence type="ECO:0000259" key="9">
    <source>
        <dbReference type="Pfam" id="PF08743"/>
    </source>
</evidence>
<keyword evidence="3 7" id="KW-0227">DNA damage</keyword>
<feature type="compositionally biased region" description="Acidic residues" evidence="8">
    <location>
        <begin position="350"/>
        <end position="368"/>
    </location>
</feature>
<reference evidence="11" key="1">
    <citation type="journal article" date="2020" name="Nat. Commun.">
        <title>Large-scale genome sequencing of mycorrhizal fungi provides insights into the early evolution of symbiotic traits.</title>
        <authorList>
            <person name="Miyauchi S."/>
            <person name="Kiss E."/>
            <person name="Kuo A."/>
            <person name="Drula E."/>
            <person name="Kohler A."/>
            <person name="Sanchez-Garcia M."/>
            <person name="Morin E."/>
            <person name="Andreopoulos B."/>
            <person name="Barry K.W."/>
            <person name="Bonito G."/>
            <person name="Buee M."/>
            <person name="Carver A."/>
            <person name="Chen C."/>
            <person name="Cichocki N."/>
            <person name="Clum A."/>
            <person name="Culley D."/>
            <person name="Crous P.W."/>
            <person name="Fauchery L."/>
            <person name="Girlanda M."/>
            <person name="Hayes R.D."/>
            <person name="Keri Z."/>
            <person name="LaButti K."/>
            <person name="Lipzen A."/>
            <person name="Lombard V."/>
            <person name="Magnuson J."/>
            <person name="Maillard F."/>
            <person name="Murat C."/>
            <person name="Nolan M."/>
            <person name="Ohm R.A."/>
            <person name="Pangilinan J."/>
            <person name="Pereira M.F."/>
            <person name="Perotto S."/>
            <person name="Peter M."/>
            <person name="Pfister S."/>
            <person name="Riley R."/>
            <person name="Sitrit Y."/>
            <person name="Stielow J.B."/>
            <person name="Szollosi G."/>
            <person name="Zifcakova L."/>
            <person name="Stursova M."/>
            <person name="Spatafora J.W."/>
            <person name="Tedersoo L."/>
            <person name="Vaario L.M."/>
            <person name="Yamada A."/>
            <person name="Yan M."/>
            <person name="Wang P."/>
            <person name="Xu J."/>
            <person name="Bruns T."/>
            <person name="Baldrian P."/>
            <person name="Vilgalys R."/>
            <person name="Dunand C."/>
            <person name="Henrissat B."/>
            <person name="Grigoriev I.V."/>
            <person name="Hibbett D."/>
            <person name="Nagy L.G."/>
            <person name="Martin F.M."/>
        </authorList>
    </citation>
    <scope>NUCLEOTIDE SEQUENCE</scope>
    <source>
        <strain evidence="11">UP504</strain>
    </source>
</reference>
<proteinExistence type="inferred from homology"/>
<feature type="region of interest" description="Disordered" evidence="8">
    <location>
        <begin position="1"/>
        <end position="24"/>
    </location>
</feature>
<dbReference type="Pfam" id="PF15412">
    <property type="entry name" value="Nse4-Nse3_bdg"/>
    <property type="match status" value="1"/>
</dbReference>
<protein>
    <recommendedName>
        <fullName evidence="7">Non-structural maintenance of chromosomes element 4</fullName>
    </recommendedName>
</protein>
<dbReference type="GO" id="GO:0005634">
    <property type="term" value="C:nucleus"/>
    <property type="evidence" value="ECO:0007669"/>
    <property type="project" value="UniProtKB-SubCell"/>
</dbReference>
<dbReference type="OrthoDB" id="361242at2759"/>
<comment type="subcellular location">
    <subcellularLocation>
        <location evidence="1 7">Nucleus</location>
    </subcellularLocation>
</comment>
<comment type="caution">
    <text evidence="11">The sequence shown here is derived from an EMBL/GenBank/DDBJ whole genome shotgun (WGS) entry which is preliminary data.</text>
</comment>
<evidence type="ECO:0000256" key="4">
    <source>
        <dbReference type="ARBA" id="ARBA00023172"/>
    </source>
</evidence>
<dbReference type="AlphaFoldDB" id="A0A9P6B5X1"/>
<keyword evidence="5 7" id="KW-0234">DNA repair</keyword>
<organism evidence="11 12">
    <name type="scientific">Hydnum rufescens UP504</name>
    <dbReference type="NCBI Taxonomy" id="1448309"/>
    <lineage>
        <taxon>Eukaryota</taxon>
        <taxon>Fungi</taxon>
        <taxon>Dikarya</taxon>
        <taxon>Basidiomycota</taxon>
        <taxon>Agaricomycotina</taxon>
        <taxon>Agaricomycetes</taxon>
        <taxon>Cantharellales</taxon>
        <taxon>Hydnaceae</taxon>
        <taxon>Hydnum</taxon>
    </lineage>
</organism>
<dbReference type="PANTHER" id="PTHR16140:SF0">
    <property type="entry name" value="NON-STRUCTURAL MAINTENANCE OF CHROMOSOMES ELEMENT 4"/>
    <property type="match status" value="1"/>
</dbReference>
<dbReference type="EMBL" id="MU128927">
    <property type="protein sequence ID" value="KAF9518099.1"/>
    <property type="molecule type" value="Genomic_DNA"/>
</dbReference>
<evidence type="ECO:0000256" key="8">
    <source>
        <dbReference type="SAM" id="MobiDB-lite"/>
    </source>
</evidence>
<dbReference type="InterPro" id="IPR027786">
    <property type="entry name" value="Nse4/EID"/>
</dbReference>
<dbReference type="GO" id="GO:0006310">
    <property type="term" value="P:DNA recombination"/>
    <property type="evidence" value="ECO:0007669"/>
    <property type="project" value="UniProtKB-UniRule"/>
</dbReference>
<dbReference type="Proteomes" id="UP000886523">
    <property type="component" value="Unassembled WGS sequence"/>
</dbReference>
<feature type="domain" description="Non-structural maintenance of chromosome element 4 C-terminal" evidence="9">
    <location>
        <begin position="231"/>
        <end position="322"/>
    </location>
</feature>
<dbReference type="InterPro" id="IPR014854">
    <property type="entry name" value="Nse4_C"/>
</dbReference>
<evidence type="ECO:0000256" key="7">
    <source>
        <dbReference type="RuleBase" id="RU365071"/>
    </source>
</evidence>
<keyword evidence="4 7" id="KW-0233">DNA recombination</keyword>
<evidence type="ECO:0000256" key="1">
    <source>
        <dbReference type="ARBA" id="ARBA00004123"/>
    </source>
</evidence>
<gene>
    <name evidence="11" type="ORF">BS47DRAFT_1389284</name>
</gene>
<feature type="region of interest" description="Disordered" evidence="8">
    <location>
        <begin position="324"/>
        <end position="368"/>
    </location>
</feature>
<evidence type="ECO:0000256" key="3">
    <source>
        <dbReference type="ARBA" id="ARBA00022763"/>
    </source>
</evidence>
<comment type="similarity">
    <text evidence="2 7">Belongs to the NSE4 family.</text>
</comment>
<name>A0A9P6B5X1_9AGAM</name>
<keyword evidence="6 7" id="KW-0539">Nucleus</keyword>
<evidence type="ECO:0000256" key="6">
    <source>
        <dbReference type="ARBA" id="ARBA00023242"/>
    </source>
</evidence>
<feature type="region of interest" description="Disordered" evidence="8">
    <location>
        <begin position="175"/>
        <end position="214"/>
    </location>
</feature>